<sequence>MVDLGAKLSVVMPAYNEEKLIYESLMKTISIVSSFVEDFEIVVVNDGSKDNTLKEIKRAAKEDSRIRPVSYGKNRGKGNAIMAGVMQSDGEYIAFLDADLELNPMQLEGYLEKMLRDNKDVVIGCKFHKDSKLKYPFKRKVISMGYYLMLLVLFHLNVKDTQTGIKVFKASAIKPVGHLIRTAGFAYDIELLVAVHRRGAKIAQMPVEVVFVREKNANRIGLKDTWHVFLDTWKIFYRVYFLHYYDEKR</sequence>
<reference evidence="4" key="1">
    <citation type="submission" date="2016-10" db="EMBL/GenBank/DDBJ databases">
        <authorList>
            <person name="Varghese N."/>
            <person name="Submissions S."/>
        </authorList>
    </citation>
    <scope>NUCLEOTIDE SEQUENCE [LARGE SCALE GENOMIC DNA]</scope>
    <source>
        <strain evidence="4">M83</strain>
    </source>
</reference>
<feature type="domain" description="Glycosyltransferase 2-like" evidence="2">
    <location>
        <begin position="9"/>
        <end position="174"/>
    </location>
</feature>
<dbReference type="GO" id="GO:0006487">
    <property type="term" value="P:protein N-linked glycosylation"/>
    <property type="evidence" value="ECO:0007669"/>
    <property type="project" value="TreeGrafter"/>
</dbReference>
<dbReference type="SUPFAM" id="SSF53448">
    <property type="entry name" value="Nucleotide-diphospho-sugar transferases"/>
    <property type="match status" value="1"/>
</dbReference>
<keyword evidence="3" id="KW-0808">Transferase</keyword>
<dbReference type="RefSeq" id="WP_074520426.1">
    <property type="nucleotide sequence ID" value="NZ_FNHZ01000001.1"/>
</dbReference>
<protein>
    <submittedName>
        <fullName evidence="3">Glycosyltransferase involved in cell wall bisynthesis</fullName>
    </submittedName>
</protein>
<proteinExistence type="predicted"/>
<dbReference type="Gene3D" id="3.90.550.10">
    <property type="entry name" value="Spore Coat Polysaccharide Biosynthesis Protein SpsA, Chain A"/>
    <property type="match status" value="1"/>
</dbReference>
<keyword evidence="4" id="KW-1185">Reference proteome</keyword>
<gene>
    <name evidence="3" type="ORF">SAMN05216544_0096</name>
</gene>
<evidence type="ECO:0000313" key="3">
    <source>
        <dbReference type="EMBL" id="SDM39054.1"/>
    </source>
</evidence>
<dbReference type="Pfam" id="PF00535">
    <property type="entry name" value="Glycos_transf_2"/>
    <property type="match status" value="1"/>
</dbReference>
<keyword evidence="1" id="KW-0472">Membrane</keyword>
<dbReference type="OrthoDB" id="9807778at2"/>
<dbReference type="GO" id="GO:0016740">
    <property type="term" value="F:transferase activity"/>
    <property type="evidence" value="ECO:0007669"/>
    <property type="project" value="UniProtKB-KW"/>
</dbReference>
<feature type="transmembrane region" description="Helical" evidence="1">
    <location>
        <begin position="141"/>
        <end position="158"/>
    </location>
</feature>
<keyword evidence="1" id="KW-0812">Transmembrane</keyword>
<keyword evidence="1" id="KW-1133">Transmembrane helix</keyword>
<dbReference type="Proteomes" id="UP000187651">
    <property type="component" value="Unassembled WGS sequence"/>
</dbReference>
<evidence type="ECO:0000259" key="2">
    <source>
        <dbReference type="Pfam" id="PF00535"/>
    </source>
</evidence>
<dbReference type="InterPro" id="IPR029044">
    <property type="entry name" value="Nucleotide-diphossugar_trans"/>
</dbReference>
<dbReference type="AlphaFoldDB" id="A0A1G9SUN7"/>
<accession>A0A1G9SUN7</accession>
<dbReference type="CDD" id="cd04179">
    <property type="entry name" value="DPM_DPG-synthase_like"/>
    <property type="match status" value="1"/>
</dbReference>
<name>A0A1G9SUN7_9FIRM</name>
<dbReference type="EMBL" id="FNHZ01000001">
    <property type="protein sequence ID" value="SDM39054.1"/>
    <property type="molecule type" value="Genomic_DNA"/>
</dbReference>
<dbReference type="PANTHER" id="PTHR10859">
    <property type="entry name" value="GLYCOSYL TRANSFERASE"/>
    <property type="match status" value="1"/>
</dbReference>
<evidence type="ECO:0000256" key="1">
    <source>
        <dbReference type="SAM" id="Phobius"/>
    </source>
</evidence>
<organism evidence="3 4">
    <name type="scientific">Lachnospira pectinoschiza</name>
    <dbReference type="NCBI Taxonomy" id="28052"/>
    <lineage>
        <taxon>Bacteria</taxon>
        <taxon>Bacillati</taxon>
        <taxon>Bacillota</taxon>
        <taxon>Clostridia</taxon>
        <taxon>Lachnospirales</taxon>
        <taxon>Lachnospiraceae</taxon>
        <taxon>Lachnospira</taxon>
    </lineage>
</organism>
<dbReference type="PANTHER" id="PTHR10859:SF91">
    <property type="entry name" value="DOLICHYL-PHOSPHATE BETA-GLUCOSYLTRANSFERASE"/>
    <property type="match status" value="1"/>
</dbReference>
<evidence type="ECO:0000313" key="4">
    <source>
        <dbReference type="Proteomes" id="UP000187651"/>
    </source>
</evidence>
<dbReference type="InterPro" id="IPR001173">
    <property type="entry name" value="Glyco_trans_2-like"/>
</dbReference>